<dbReference type="GO" id="GO:1990904">
    <property type="term" value="C:ribonucleoprotein complex"/>
    <property type="evidence" value="ECO:0007669"/>
    <property type="project" value="UniProtKB-KW"/>
</dbReference>
<dbReference type="SUPFAM" id="SSF46561">
    <property type="entry name" value="Ribosomal protein L29 (L29p)"/>
    <property type="match status" value="1"/>
</dbReference>
<dbReference type="Pfam" id="PF00831">
    <property type="entry name" value="Ribosomal_L29"/>
    <property type="match status" value="1"/>
</dbReference>
<evidence type="ECO:0000256" key="3">
    <source>
        <dbReference type="ARBA" id="ARBA00023274"/>
    </source>
</evidence>
<keyword evidence="3" id="KW-0687">Ribonucleoprotein</keyword>
<evidence type="ECO:0000256" key="2">
    <source>
        <dbReference type="ARBA" id="ARBA00022980"/>
    </source>
</evidence>
<proteinExistence type="inferred from homology"/>
<evidence type="ECO:0000256" key="5">
    <source>
        <dbReference type="ARBA" id="ARBA00035476"/>
    </source>
</evidence>
<dbReference type="CDD" id="cd00427">
    <property type="entry name" value="Ribosomal_L29_HIP"/>
    <property type="match status" value="1"/>
</dbReference>
<dbReference type="GO" id="GO:0003735">
    <property type="term" value="F:structural constituent of ribosome"/>
    <property type="evidence" value="ECO:0007669"/>
    <property type="project" value="InterPro"/>
</dbReference>
<dbReference type="HAMAP" id="MF_00374">
    <property type="entry name" value="Ribosomal_uL29"/>
    <property type="match status" value="1"/>
</dbReference>
<dbReference type="EMBL" id="CAADRM010000057">
    <property type="protein sequence ID" value="VFU12820.1"/>
    <property type="molecule type" value="Genomic_DNA"/>
</dbReference>
<gene>
    <name evidence="6" type="primary">rpmC</name>
    <name evidence="6" type="ORF">SCFA_150011</name>
</gene>
<dbReference type="GO" id="GO:0006412">
    <property type="term" value="P:translation"/>
    <property type="evidence" value="ECO:0007669"/>
    <property type="project" value="InterPro"/>
</dbReference>
<dbReference type="FunFam" id="1.10.287.310:FF:000001">
    <property type="entry name" value="50S ribosomal protein L29"/>
    <property type="match status" value="1"/>
</dbReference>
<accession>A0A485LWQ8</accession>
<evidence type="ECO:0000256" key="1">
    <source>
        <dbReference type="ARBA" id="ARBA00009254"/>
    </source>
</evidence>
<dbReference type="GO" id="GO:0005840">
    <property type="term" value="C:ribosome"/>
    <property type="evidence" value="ECO:0007669"/>
    <property type="project" value="UniProtKB-KW"/>
</dbReference>
<protein>
    <recommendedName>
        <fullName evidence="4">Large ribosomal subunit protein uL29</fullName>
    </recommendedName>
    <alternativeName>
        <fullName evidence="5">50S ribosomal protein L29</fullName>
    </alternativeName>
</protein>
<dbReference type="NCBIfam" id="TIGR00012">
    <property type="entry name" value="L29"/>
    <property type="match status" value="1"/>
</dbReference>
<name>A0A485LWQ8_9ZZZZ</name>
<evidence type="ECO:0000256" key="4">
    <source>
        <dbReference type="ARBA" id="ARBA00035204"/>
    </source>
</evidence>
<dbReference type="InterPro" id="IPR001854">
    <property type="entry name" value="Ribosomal_uL29"/>
</dbReference>
<reference evidence="6" key="1">
    <citation type="submission" date="2019-03" db="EMBL/GenBank/DDBJ databases">
        <authorList>
            <person name="Hao L."/>
        </authorList>
    </citation>
    <scope>NUCLEOTIDE SEQUENCE</scope>
</reference>
<evidence type="ECO:0000313" key="6">
    <source>
        <dbReference type="EMBL" id="VFU12820.1"/>
    </source>
</evidence>
<dbReference type="InterPro" id="IPR036049">
    <property type="entry name" value="Ribosomal_uL29_sf"/>
</dbReference>
<dbReference type="AlphaFoldDB" id="A0A485LWQ8"/>
<keyword evidence="2" id="KW-0689">Ribosomal protein</keyword>
<organism evidence="6">
    <name type="scientific">anaerobic digester metagenome</name>
    <dbReference type="NCBI Taxonomy" id="1263854"/>
    <lineage>
        <taxon>unclassified sequences</taxon>
        <taxon>metagenomes</taxon>
        <taxon>ecological metagenomes</taxon>
    </lineage>
</organism>
<sequence>MKASELREKTVQDLGELKNKLSRDLMNNRFRNMTGQLENKSMISKLRRDIARINTIIREKMK</sequence>
<comment type="similarity">
    <text evidence="1">Belongs to the universal ribosomal protein uL29 family.</text>
</comment>
<dbReference type="Gene3D" id="1.10.287.310">
    <property type="match status" value="1"/>
</dbReference>